<evidence type="ECO:0000256" key="7">
    <source>
        <dbReference type="SAM" id="SignalP"/>
    </source>
</evidence>
<sequence>MLSTLLFYTVYLCIAEDDPAAQAASTFRKKKVPPKAVQAEILKKGDNCTIRVAKGDEVEIGFKLALYSTGKVVDYTEDNEAYSFRVGYGESIEGLDQGMIGMCINETRRLTIPSFLAYGSRGASVIVPPGASIILDVTLYDLMALEFDETRLERVREQKKVKDKRSRDPHYHKGGASSWYSPNVKPTKARDEMEEEERIEAEKRKQQEEEERLKRLEEEEEERVLNLKLTPLQKFQRVQKERDRQTQQKVREMTHPTPHVELTPRGRVYRTLPRISSLTPLHHPRSRGHDDYEQKKNQKKKMEEHKSKVREKKKEKRKQLERQLYGESTPHYVPNPLIKKISQKEEQNTEL</sequence>
<dbReference type="InterPro" id="IPR001179">
    <property type="entry name" value="PPIase_FKBP_dom"/>
</dbReference>
<protein>
    <recommendedName>
        <fullName evidence="2 5">peptidylprolyl isomerase</fullName>
        <ecNumber evidence="2 5">5.2.1.8</ecNumber>
    </recommendedName>
</protein>
<dbReference type="InterPro" id="IPR044609">
    <property type="entry name" value="FKBP2/11"/>
</dbReference>
<dbReference type="PANTHER" id="PTHR45779">
    <property type="entry name" value="PEPTIDYLPROLYL ISOMERASE"/>
    <property type="match status" value="1"/>
</dbReference>
<evidence type="ECO:0000256" key="2">
    <source>
        <dbReference type="ARBA" id="ARBA00013194"/>
    </source>
</evidence>
<comment type="catalytic activity">
    <reaction evidence="1 5">
        <text>[protein]-peptidylproline (omega=180) = [protein]-peptidylproline (omega=0)</text>
        <dbReference type="Rhea" id="RHEA:16237"/>
        <dbReference type="Rhea" id="RHEA-COMP:10747"/>
        <dbReference type="Rhea" id="RHEA-COMP:10748"/>
        <dbReference type="ChEBI" id="CHEBI:83833"/>
        <dbReference type="ChEBI" id="CHEBI:83834"/>
        <dbReference type="EC" id="5.2.1.8"/>
    </reaction>
</comment>
<evidence type="ECO:0000256" key="1">
    <source>
        <dbReference type="ARBA" id="ARBA00000971"/>
    </source>
</evidence>
<dbReference type="PROSITE" id="PS50059">
    <property type="entry name" value="FKBP_PPIASE"/>
    <property type="match status" value="1"/>
</dbReference>
<keyword evidence="10" id="KW-1185">Reference proteome</keyword>
<gene>
    <name evidence="9" type="ORF">BLNAU_18712</name>
</gene>
<organism evidence="9 10">
    <name type="scientific">Blattamonas nauphoetae</name>
    <dbReference type="NCBI Taxonomy" id="2049346"/>
    <lineage>
        <taxon>Eukaryota</taxon>
        <taxon>Metamonada</taxon>
        <taxon>Preaxostyla</taxon>
        <taxon>Oxymonadida</taxon>
        <taxon>Blattamonas</taxon>
    </lineage>
</organism>
<accession>A0ABQ9X3K6</accession>
<comment type="caution">
    <text evidence="9">The sequence shown here is derived from an EMBL/GenBank/DDBJ whole genome shotgun (WGS) entry which is preliminary data.</text>
</comment>
<dbReference type="EMBL" id="JARBJD010000230">
    <property type="protein sequence ID" value="KAK2946351.1"/>
    <property type="molecule type" value="Genomic_DNA"/>
</dbReference>
<dbReference type="InterPro" id="IPR046357">
    <property type="entry name" value="PPIase_dom_sf"/>
</dbReference>
<feature type="domain" description="PPIase FKBP-type" evidence="8">
    <location>
        <begin position="55"/>
        <end position="143"/>
    </location>
</feature>
<feature type="compositionally biased region" description="Basic and acidic residues" evidence="6">
    <location>
        <begin position="287"/>
        <end position="306"/>
    </location>
</feature>
<feature type="region of interest" description="Disordered" evidence="6">
    <location>
        <begin position="235"/>
        <end position="351"/>
    </location>
</feature>
<feature type="compositionally biased region" description="Basic and acidic residues" evidence="6">
    <location>
        <begin position="342"/>
        <end position="351"/>
    </location>
</feature>
<reference evidence="9 10" key="1">
    <citation type="journal article" date="2022" name="bioRxiv">
        <title>Genomics of Preaxostyla Flagellates Illuminates Evolutionary Transitions and the Path Towards Mitochondrial Loss.</title>
        <authorList>
            <person name="Novak L.V.F."/>
            <person name="Treitli S.C."/>
            <person name="Pyrih J."/>
            <person name="Halakuc P."/>
            <person name="Pipaliya S.V."/>
            <person name="Vacek V."/>
            <person name="Brzon O."/>
            <person name="Soukal P."/>
            <person name="Eme L."/>
            <person name="Dacks J.B."/>
            <person name="Karnkowska A."/>
            <person name="Elias M."/>
            <person name="Hampl V."/>
        </authorList>
    </citation>
    <scope>NUCLEOTIDE SEQUENCE [LARGE SCALE GENOMIC DNA]</scope>
    <source>
        <strain evidence="9">NAU3</strain>
        <tissue evidence="9">Gut</tissue>
    </source>
</reference>
<evidence type="ECO:0000256" key="3">
    <source>
        <dbReference type="ARBA" id="ARBA00023110"/>
    </source>
</evidence>
<keyword evidence="7" id="KW-0732">Signal</keyword>
<dbReference type="PANTHER" id="PTHR45779:SF7">
    <property type="entry name" value="PEPTIDYLPROLYL ISOMERASE"/>
    <property type="match status" value="1"/>
</dbReference>
<feature type="chain" id="PRO_5045907782" description="peptidylprolyl isomerase" evidence="7">
    <location>
        <begin position="16"/>
        <end position="351"/>
    </location>
</feature>
<feature type="compositionally biased region" description="Basic residues" evidence="6">
    <location>
        <begin position="307"/>
        <end position="319"/>
    </location>
</feature>
<keyword evidence="3 5" id="KW-0697">Rotamase</keyword>
<feature type="compositionally biased region" description="Basic and acidic residues" evidence="6">
    <location>
        <begin position="238"/>
        <end position="254"/>
    </location>
</feature>
<feature type="signal peptide" evidence="7">
    <location>
        <begin position="1"/>
        <end position="15"/>
    </location>
</feature>
<name>A0ABQ9X3K6_9EUKA</name>
<evidence type="ECO:0000259" key="8">
    <source>
        <dbReference type="PROSITE" id="PS50059"/>
    </source>
</evidence>
<evidence type="ECO:0000256" key="6">
    <source>
        <dbReference type="SAM" id="MobiDB-lite"/>
    </source>
</evidence>
<feature type="compositionally biased region" description="Basic and acidic residues" evidence="6">
    <location>
        <begin position="156"/>
        <end position="171"/>
    </location>
</feature>
<dbReference type="Pfam" id="PF00254">
    <property type="entry name" value="FKBP_C"/>
    <property type="match status" value="1"/>
</dbReference>
<dbReference type="SUPFAM" id="SSF54534">
    <property type="entry name" value="FKBP-like"/>
    <property type="match status" value="1"/>
</dbReference>
<evidence type="ECO:0000256" key="4">
    <source>
        <dbReference type="ARBA" id="ARBA00023235"/>
    </source>
</evidence>
<keyword evidence="4 5" id="KW-0413">Isomerase</keyword>
<evidence type="ECO:0000256" key="5">
    <source>
        <dbReference type="PROSITE-ProRule" id="PRU00277"/>
    </source>
</evidence>
<dbReference type="EC" id="5.2.1.8" evidence="2 5"/>
<proteinExistence type="predicted"/>
<evidence type="ECO:0000313" key="9">
    <source>
        <dbReference type="EMBL" id="KAK2946351.1"/>
    </source>
</evidence>
<evidence type="ECO:0000313" key="10">
    <source>
        <dbReference type="Proteomes" id="UP001281761"/>
    </source>
</evidence>
<feature type="region of interest" description="Disordered" evidence="6">
    <location>
        <begin position="156"/>
        <end position="222"/>
    </location>
</feature>
<feature type="compositionally biased region" description="Basic and acidic residues" evidence="6">
    <location>
        <begin position="200"/>
        <end position="217"/>
    </location>
</feature>
<dbReference type="GO" id="GO:0003755">
    <property type="term" value="F:peptidyl-prolyl cis-trans isomerase activity"/>
    <property type="evidence" value="ECO:0007669"/>
    <property type="project" value="UniProtKB-EC"/>
</dbReference>
<dbReference type="Proteomes" id="UP001281761">
    <property type="component" value="Unassembled WGS sequence"/>
</dbReference>
<dbReference type="Gene3D" id="3.10.50.40">
    <property type="match status" value="1"/>
</dbReference>